<dbReference type="GO" id="GO:0046872">
    <property type="term" value="F:metal ion binding"/>
    <property type="evidence" value="ECO:0007669"/>
    <property type="project" value="UniProtKB-KW"/>
</dbReference>
<dbReference type="CDD" id="cd05150">
    <property type="entry name" value="APH"/>
    <property type="match status" value="1"/>
</dbReference>
<dbReference type="Proteomes" id="UP000292118">
    <property type="component" value="Chromosome"/>
</dbReference>
<feature type="active site" description="Proton acceptor" evidence="8">
    <location>
        <position position="178"/>
    </location>
</feature>
<evidence type="ECO:0000256" key="2">
    <source>
        <dbReference type="ARBA" id="ARBA00022679"/>
    </source>
</evidence>
<keyword evidence="12" id="KW-1185">Reference proteome</keyword>
<feature type="domain" description="Aminoglycoside phosphotransferase" evidence="10">
    <location>
        <begin position="48"/>
        <end position="241"/>
    </location>
</feature>
<organism evidence="11 12">
    <name type="scientific">Xylanimonas protaetiae</name>
    <dbReference type="NCBI Taxonomy" id="2509457"/>
    <lineage>
        <taxon>Bacteria</taxon>
        <taxon>Bacillati</taxon>
        <taxon>Actinomycetota</taxon>
        <taxon>Actinomycetes</taxon>
        <taxon>Micrococcales</taxon>
        <taxon>Promicromonosporaceae</taxon>
        <taxon>Xylanimonas</taxon>
    </lineage>
</organism>
<evidence type="ECO:0000313" key="11">
    <source>
        <dbReference type="EMBL" id="QAY68678.1"/>
    </source>
</evidence>
<sequence>MTAPTEEVPVPASVERLAAGGRVTPVWVNERGGVTFRVDDCDNDGDDDGARYVKWNPASTGLSLAGEAVRLRWAARWTPVPRVLDHRRDDDGAELLVTAALDGLSAVDPRWLREPATAARSLGEGLRALHDALPVAGCPFDWGIDERLTHLDPEADTDVRAALADRPDVDHLVVCHADACAPNTLLDADGRWTAHVDLGRLGVADPWADLAVCAMSTGWNYGPGYEHLVYEGYGVEPDAARIAYYQLLWDNT</sequence>
<dbReference type="SUPFAM" id="SSF56112">
    <property type="entry name" value="Protein kinase-like (PK-like)"/>
    <property type="match status" value="1"/>
</dbReference>
<dbReference type="KEGG" id="xya:ET471_00320"/>
<dbReference type="InterPro" id="IPR002575">
    <property type="entry name" value="Aminoglycoside_PTrfase"/>
</dbReference>
<dbReference type="PANTHER" id="PTHR21310">
    <property type="entry name" value="AMINOGLYCOSIDE PHOSPHOTRANSFERASE-RELATED-RELATED"/>
    <property type="match status" value="1"/>
</dbReference>
<evidence type="ECO:0000256" key="8">
    <source>
        <dbReference type="PIRSR" id="PIRSR000706-1"/>
    </source>
</evidence>
<evidence type="ECO:0000256" key="4">
    <source>
        <dbReference type="ARBA" id="ARBA00022777"/>
    </source>
</evidence>
<comment type="similarity">
    <text evidence="1 7">Belongs to the aminoglycoside phosphotransferase family.</text>
</comment>
<feature type="binding site" evidence="9">
    <location>
        <position position="183"/>
    </location>
    <ligand>
        <name>Mg(2+)</name>
        <dbReference type="ChEBI" id="CHEBI:18420"/>
    </ligand>
</feature>
<evidence type="ECO:0000256" key="7">
    <source>
        <dbReference type="PIRNR" id="PIRNR000706"/>
    </source>
</evidence>
<evidence type="ECO:0000256" key="1">
    <source>
        <dbReference type="ARBA" id="ARBA00006219"/>
    </source>
</evidence>
<evidence type="ECO:0000256" key="6">
    <source>
        <dbReference type="ARBA" id="ARBA00023251"/>
    </source>
</evidence>
<proteinExistence type="inferred from homology"/>
<dbReference type="InterPro" id="IPR024165">
    <property type="entry name" value="Kan/Strep_kinase"/>
</dbReference>
<dbReference type="PIRSF" id="PIRSF000706">
    <property type="entry name" value="Kanamycin_kin"/>
    <property type="match status" value="1"/>
</dbReference>
<evidence type="ECO:0000256" key="9">
    <source>
        <dbReference type="PIRSR" id="PIRSR000706-2"/>
    </source>
</evidence>
<dbReference type="Gene3D" id="3.30.200.20">
    <property type="entry name" value="Phosphorylase Kinase, domain 1"/>
    <property type="match status" value="1"/>
</dbReference>
<keyword evidence="3 7" id="KW-0547">Nucleotide-binding</keyword>
<keyword evidence="4 7" id="KW-0418">Kinase</keyword>
<dbReference type="Gene3D" id="3.90.1200.10">
    <property type="match status" value="1"/>
</dbReference>
<dbReference type="RefSeq" id="WP_129186081.1">
    <property type="nucleotide sequence ID" value="NZ_CP035493.1"/>
</dbReference>
<evidence type="ECO:0000313" key="12">
    <source>
        <dbReference type="Proteomes" id="UP000292118"/>
    </source>
</evidence>
<gene>
    <name evidence="11" type="ORF">ET471_00320</name>
</gene>
<dbReference type="GO" id="GO:0046677">
    <property type="term" value="P:response to antibiotic"/>
    <property type="evidence" value="ECO:0007669"/>
    <property type="project" value="UniProtKB-KW"/>
</dbReference>
<dbReference type="InterPro" id="IPR011009">
    <property type="entry name" value="Kinase-like_dom_sf"/>
</dbReference>
<name>A0A4P6FDL8_9MICO</name>
<dbReference type="OrthoDB" id="3806873at2"/>
<dbReference type="EMBL" id="CP035493">
    <property type="protein sequence ID" value="QAY68678.1"/>
    <property type="molecule type" value="Genomic_DNA"/>
</dbReference>
<dbReference type="PANTHER" id="PTHR21310:SF41">
    <property type="entry name" value="3'-PHOSPHOTRANSFERASE, PUTATIVE-RELATED"/>
    <property type="match status" value="1"/>
</dbReference>
<evidence type="ECO:0000259" key="10">
    <source>
        <dbReference type="Pfam" id="PF01636"/>
    </source>
</evidence>
<reference evidence="11 12" key="1">
    <citation type="submission" date="2019-01" db="EMBL/GenBank/DDBJ databases">
        <title>Genome sequencing of strain FW10M-9.</title>
        <authorList>
            <person name="Heo J."/>
            <person name="Kim S.-J."/>
            <person name="Kim J.-S."/>
            <person name="Hong S.-B."/>
            <person name="Kwon S.-W."/>
        </authorList>
    </citation>
    <scope>NUCLEOTIDE SEQUENCE [LARGE SCALE GENOMIC DNA]</scope>
    <source>
        <strain evidence="11 12">FW10M-9</strain>
    </source>
</reference>
<dbReference type="GO" id="GO:0016301">
    <property type="term" value="F:kinase activity"/>
    <property type="evidence" value="ECO:0007669"/>
    <property type="project" value="UniProtKB-KW"/>
</dbReference>
<accession>A0A4P6FDL8</accession>
<feature type="binding site" evidence="9">
    <location>
        <position position="197"/>
    </location>
    <ligand>
        <name>Mg(2+)</name>
        <dbReference type="ChEBI" id="CHEBI:18420"/>
    </ligand>
</feature>
<protein>
    <submittedName>
        <fullName evidence="11">Aminoglycoside 3'-phosphotransferase</fullName>
    </submittedName>
</protein>
<dbReference type="GO" id="GO:0005524">
    <property type="term" value="F:ATP binding"/>
    <property type="evidence" value="ECO:0007669"/>
    <property type="project" value="UniProtKB-KW"/>
</dbReference>
<dbReference type="InterPro" id="IPR051678">
    <property type="entry name" value="AGP_Transferase"/>
</dbReference>
<dbReference type="Pfam" id="PF01636">
    <property type="entry name" value="APH"/>
    <property type="match status" value="1"/>
</dbReference>
<keyword evidence="6 7" id="KW-0046">Antibiotic resistance</keyword>
<keyword evidence="9" id="KW-0479">Metal-binding</keyword>
<keyword evidence="5 7" id="KW-0067">ATP-binding</keyword>
<dbReference type="AlphaFoldDB" id="A0A4P6FDL8"/>
<evidence type="ECO:0000256" key="5">
    <source>
        <dbReference type="ARBA" id="ARBA00022840"/>
    </source>
</evidence>
<keyword evidence="9" id="KW-0460">Magnesium</keyword>
<dbReference type="GO" id="GO:0016773">
    <property type="term" value="F:phosphotransferase activity, alcohol group as acceptor"/>
    <property type="evidence" value="ECO:0007669"/>
    <property type="project" value="InterPro"/>
</dbReference>
<evidence type="ECO:0000256" key="3">
    <source>
        <dbReference type="ARBA" id="ARBA00022741"/>
    </source>
</evidence>
<keyword evidence="2 7" id="KW-0808">Transferase</keyword>